<proteinExistence type="predicted"/>
<dbReference type="GO" id="GO:0030170">
    <property type="term" value="F:pyridoxal phosphate binding"/>
    <property type="evidence" value="ECO:0007669"/>
    <property type="project" value="InterPro"/>
</dbReference>
<dbReference type="AlphaFoldDB" id="A0A1F7IG63"/>
<gene>
    <name evidence="2" type="ORF">A3A74_07970</name>
</gene>
<dbReference type="Gene3D" id="3.40.640.10">
    <property type="entry name" value="Type I PLP-dependent aspartate aminotransferase-like (Major domain)"/>
    <property type="match status" value="1"/>
</dbReference>
<dbReference type="InterPro" id="IPR015424">
    <property type="entry name" value="PyrdxlP-dep_Trfase"/>
</dbReference>
<dbReference type="EMBL" id="MGAF01000008">
    <property type="protein sequence ID" value="OGK42363.1"/>
    <property type="molecule type" value="Genomic_DNA"/>
</dbReference>
<sequence>MVVLTLPNNPNGETINENQLKKLFQFANEKGIYIFVDMLFDQLSFEEDRNKRPNPIKIANETETLNQLVVVDALSKTQNLAGIRLGWLATKNTTLERIINRISITLLSNPSLTIEPLLQFEALARIIDSQIPNGDRASISTLGRKTKTNLAFERARADLNIMSGTQWLENIPYWRLNEWYQQRQNWLNETMKYYKDNLTLIQFILDESQRPITRSPDQAAYNTFIGFGNTEQNAGFDKILKLFLLTGIVAMSGQCFGQPNPQSEFWIRITYGGLSRERIPETLFRLLGFLNLWDEMELGNSQKFPKIDTDFKII</sequence>
<feature type="domain" description="Aminotransferase class I/classII large" evidence="1">
    <location>
        <begin position="1"/>
        <end position="113"/>
    </location>
</feature>
<protein>
    <recommendedName>
        <fullName evidence="1">Aminotransferase class I/classII large domain-containing protein</fullName>
    </recommendedName>
</protein>
<dbReference type="PANTHER" id="PTHR43510">
    <property type="entry name" value="AMINOTRANSFERASE FUNCTION, HYPOTHETICAL (EUROFUNG)"/>
    <property type="match status" value="1"/>
</dbReference>
<dbReference type="SUPFAM" id="SSF53383">
    <property type="entry name" value="PLP-dependent transferases"/>
    <property type="match status" value="1"/>
</dbReference>
<name>A0A1F7IG63_9BACT</name>
<evidence type="ECO:0000259" key="1">
    <source>
        <dbReference type="Pfam" id="PF00155"/>
    </source>
</evidence>
<dbReference type="Gene3D" id="3.90.1150.10">
    <property type="entry name" value="Aspartate Aminotransferase, domain 1"/>
    <property type="match status" value="1"/>
</dbReference>
<evidence type="ECO:0000313" key="2">
    <source>
        <dbReference type="EMBL" id="OGK42363.1"/>
    </source>
</evidence>
<accession>A0A1F7IG63</accession>
<dbReference type="Pfam" id="PF00155">
    <property type="entry name" value="Aminotran_1_2"/>
    <property type="match status" value="1"/>
</dbReference>
<dbReference type="PANTHER" id="PTHR43510:SF1">
    <property type="entry name" value="AMINOTRANSFERASE FUNCTION, HYPOTHETICAL (EUROFUNG)"/>
    <property type="match status" value="1"/>
</dbReference>
<comment type="caution">
    <text evidence="2">The sequence shown here is derived from an EMBL/GenBank/DDBJ whole genome shotgun (WGS) entry which is preliminary data.</text>
</comment>
<dbReference type="InterPro" id="IPR004839">
    <property type="entry name" value="Aminotransferase_I/II_large"/>
</dbReference>
<dbReference type="STRING" id="1802055.A3A74_07970"/>
<organism evidence="2 3">
    <name type="scientific">Candidatus Roizmanbacteria bacterium RIFCSPLOWO2_01_FULL_35_13</name>
    <dbReference type="NCBI Taxonomy" id="1802055"/>
    <lineage>
        <taxon>Bacteria</taxon>
        <taxon>Candidatus Roizmaniibacteriota</taxon>
    </lineage>
</organism>
<dbReference type="InterPro" id="IPR015421">
    <property type="entry name" value="PyrdxlP-dep_Trfase_major"/>
</dbReference>
<dbReference type="CDD" id="cd00609">
    <property type="entry name" value="AAT_like"/>
    <property type="match status" value="1"/>
</dbReference>
<evidence type="ECO:0000313" key="3">
    <source>
        <dbReference type="Proteomes" id="UP000179270"/>
    </source>
</evidence>
<reference evidence="2 3" key="1">
    <citation type="journal article" date="2016" name="Nat. Commun.">
        <title>Thousands of microbial genomes shed light on interconnected biogeochemical processes in an aquifer system.</title>
        <authorList>
            <person name="Anantharaman K."/>
            <person name="Brown C.T."/>
            <person name="Hug L.A."/>
            <person name="Sharon I."/>
            <person name="Castelle C.J."/>
            <person name="Probst A.J."/>
            <person name="Thomas B.C."/>
            <person name="Singh A."/>
            <person name="Wilkins M.J."/>
            <person name="Karaoz U."/>
            <person name="Brodie E.L."/>
            <person name="Williams K.H."/>
            <person name="Hubbard S.S."/>
            <person name="Banfield J.F."/>
        </authorList>
    </citation>
    <scope>NUCLEOTIDE SEQUENCE [LARGE SCALE GENOMIC DNA]</scope>
</reference>
<dbReference type="Proteomes" id="UP000179270">
    <property type="component" value="Unassembled WGS sequence"/>
</dbReference>
<dbReference type="InterPro" id="IPR015422">
    <property type="entry name" value="PyrdxlP-dep_Trfase_small"/>
</dbReference>